<dbReference type="PANTHER" id="PTHR32285:SF19">
    <property type="entry name" value="PROTEIN TRICHOME BIREFRINGENCE-LIKE 6"/>
    <property type="match status" value="1"/>
</dbReference>
<dbReference type="EMBL" id="JAJFAZ020000003">
    <property type="protein sequence ID" value="KAI5338848.1"/>
    <property type="molecule type" value="Genomic_DNA"/>
</dbReference>
<dbReference type="GO" id="GO:0016413">
    <property type="term" value="F:O-acetyltransferase activity"/>
    <property type="evidence" value="ECO:0007669"/>
    <property type="project" value="InterPro"/>
</dbReference>
<dbReference type="InterPro" id="IPR029962">
    <property type="entry name" value="TBL"/>
</dbReference>
<keyword evidence="5" id="KW-1185">Reference proteome</keyword>
<dbReference type="PANTHER" id="PTHR32285">
    <property type="entry name" value="PROTEIN TRICHOME BIREFRINGENCE-LIKE 9-RELATED"/>
    <property type="match status" value="1"/>
</dbReference>
<organism evidence="4 5">
    <name type="scientific">Prunus dulcis</name>
    <name type="common">Almond</name>
    <name type="synonym">Amygdalus dulcis</name>
    <dbReference type="NCBI Taxonomy" id="3755"/>
    <lineage>
        <taxon>Eukaryota</taxon>
        <taxon>Viridiplantae</taxon>
        <taxon>Streptophyta</taxon>
        <taxon>Embryophyta</taxon>
        <taxon>Tracheophyta</taxon>
        <taxon>Spermatophyta</taxon>
        <taxon>Magnoliopsida</taxon>
        <taxon>eudicotyledons</taxon>
        <taxon>Gunneridae</taxon>
        <taxon>Pentapetalae</taxon>
        <taxon>rosids</taxon>
        <taxon>fabids</taxon>
        <taxon>Rosales</taxon>
        <taxon>Rosaceae</taxon>
        <taxon>Amygdaloideae</taxon>
        <taxon>Amygdaleae</taxon>
        <taxon>Prunus</taxon>
    </lineage>
</organism>
<dbReference type="Proteomes" id="UP001054821">
    <property type="component" value="Chromosome 3"/>
</dbReference>
<protein>
    <recommendedName>
        <fullName evidence="3">Trichome birefringence-like C-terminal domain-containing protein</fullName>
    </recommendedName>
</protein>
<dbReference type="GO" id="GO:0005794">
    <property type="term" value="C:Golgi apparatus"/>
    <property type="evidence" value="ECO:0007669"/>
    <property type="project" value="TreeGrafter"/>
</dbReference>
<feature type="domain" description="Trichome birefringence-like C-terminal" evidence="3">
    <location>
        <begin position="1"/>
        <end position="126"/>
    </location>
</feature>
<dbReference type="InterPro" id="IPR026057">
    <property type="entry name" value="TBL_C"/>
</dbReference>
<gene>
    <name evidence="4" type="ORF">L3X38_018120</name>
</gene>
<dbReference type="AlphaFoldDB" id="A0AAD4W9F5"/>
<sequence length="188" mass="22157">MESMLCMLVGAIKDPIRVYETHRRRITKEKGDYSFKFVDYKCTVEYYVSHFLVHEVKARVGQKRVQTLRNDSIDHGSSRWRGADILVFNTAHWWSHYKTKAGINYYQEGDQIHPQLDVSTAFRKALIFRSHHRKWRTESRSDGIPSEANSPRTYTRRSSPLNSPFGSNDSLQKRFKEGKKETLKQTRE</sequence>
<feature type="region of interest" description="Disordered" evidence="2">
    <location>
        <begin position="138"/>
        <end position="188"/>
    </location>
</feature>
<evidence type="ECO:0000256" key="2">
    <source>
        <dbReference type="SAM" id="MobiDB-lite"/>
    </source>
</evidence>
<comment type="similarity">
    <text evidence="1">Belongs to the PC-esterase family. TBL subfamily.</text>
</comment>
<comment type="caution">
    <text evidence="4">The sequence shown here is derived from an EMBL/GenBank/DDBJ whole genome shotgun (WGS) entry which is preliminary data.</text>
</comment>
<evidence type="ECO:0000256" key="1">
    <source>
        <dbReference type="ARBA" id="ARBA00007727"/>
    </source>
</evidence>
<name>A0AAD4W9F5_PRUDU</name>
<accession>A0AAD4W9F5</accession>
<feature type="compositionally biased region" description="Basic and acidic residues" evidence="2">
    <location>
        <begin position="171"/>
        <end position="188"/>
    </location>
</feature>
<evidence type="ECO:0000313" key="4">
    <source>
        <dbReference type="EMBL" id="KAI5338848.1"/>
    </source>
</evidence>
<reference evidence="4 5" key="1">
    <citation type="journal article" date="2022" name="G3 (Bethesda)">
        <title>Whole-genome sequence and methylome profiling of the almond [Prunus dulcis (Mill.) D.A. Webb] cultivar 'Nonpareil'.</title>
        <authorList>
            <person name="D'Amico-Willman K.M."/>
            <person name="Ouma W.Z."/>
            <person name="Meulia T."/>
            <person name="Sideli G.M."/>
            <person name="Gradziel T.M."/>
            <person name="Fresnedo-Ramirez J."/>
        </authorList>
    </citation>
    <scope>NUCLEOTIDE SEQUENCE [LARGE SCALE GENOMIC DNA]</scope>
    <source>
        <strain evidence="4">Clone GOH B32 T37-40</strain>
    </source>
</reference>
<dbReference type="Pfam" id="PF13839">
    <property type="entry name" value="PC-Esterase"/>
    <property type="match status" value="1"/>
</dbReference>
<evidence type="ECO:0000313" key="5">
    <source>
        <dbReference type="Proteomes" id="UP001054821"/>
    </source>
</evidence>
<proteinExistence type="inferred from homology"/>
<feature type="compositionally biased region" description="Polar residues" evidence="2">
    <location>
        <begin position="147"/>
        <end position="170"/>
    </location>
</feature>
<evidence type="ECO:0000259" key="3">
    <source>
        <dbReference type="Pfam" id="PF13839"/>
    </source>
</evidence>